<dbReference type="AlphaFoldDB" id="A0A8C9F333"/>
<feature type="compositionally biased region" description="Polar residues" evidence="1">
    <location>
        <begin position="1"/>
        <end position="13"/>
    </location>
</feature>
<accession>A0A8C9F333</accession>
<keyword evidence="3" id="KW-1185">Reference proteome</keyword>
<feature type="compositionally biased region" description="Polar residues" evidence="1">
    <location>
        <begin position="49"/>
        <end position="62"/>
    </location>
</feature>
<dbReference type="Ensembl" id="ENSPSTT00000008401.1">
    <property type="protein sequence ID" value="ENSPSTP00000008019.1"/>
    <property type="gene ID" value="ENSPSTG00000005647.1"/>
</dbReference>
<evidence type="ECO:0000313" key="2">
    <source>
        <dbReference type="Ensembl" id="ENSPSTP00000008019.1"/>
    </source>
</evidence>
<protein>
    <submittedName>
        <fullName evidence="2">Uncharacterized protein</fullName>
    </submittedName>
</protein>
<evidence type="ECO:0000313" key="3">
    <source>
        <dbReference type="Proteomes" id="UP000694428"/>
    </source>
</evidence>
<organism evidence="2 3">
    <name type="scientific">Pavo cristatus</name>
    <name type="common">Indian peafowl</name>
    <name type="synonym">Blue peafowl</name>
    <dbReference type="NCBI Taxonomy" id="9049"/>
    <lineage>
        <taxon>Eukaryota</taxon>
        <taxon>Metazoa</taxon>
        <taxon>Chordata</taxon>
        <taxon>Craniata</taxon>
        <taxon>Vertebrata</taxon>
        <taxon>Euteleostomi</taxon>
        <taxon>Archelosauria</taxon>
        <taxon>Archosauria</taxon>
        <taxon>Dinosauria</taxon>
        <taxon>Saurischia</taxon>
        <taxon>Theropoda</taxon>
        <taxon>Coelurosauria</taxon>
        <taxon>Aves</taxon>
        <taxon>Neognathae</taxon>
        <taxon>Galloanserae</taxon>
        <taxon>Galliformes</taxon>
        <taxon>Phasianidae</taxon>
        <taxon>Phasianinae</taxon>
        <taxon>Pavo</taxon>
    </lineage>
</organism>
<sequence length="108" mass="10852">VLSPPSSQGSTAHLQPPGCAPHPHFHARFGSRLHEGLGAALTPPAPQPSAEQHTGRGLSTQPGIAAASGRVCWGLPCCQDVGGNACPLCRTGFAQSAGSKSRAPGEVP</sequence>
<dbReference type="Proteomes" id="UP000694428">
    <property type="component" value="Unplaced"/>
</dbReference>
<reference evidence="2" key="1">
    <citation type="submission" date="2025-08" db="UniProtKB">
        <authorList>
            <consortium name="Ensembl"/>
        </authorList>
    </citation>
    <scope>IDENTIFICATION</scope>
</reference>
<evidence type="ECO:0000256" key="1">
    <source>
        <dbReference type="SAM" id="MobiDB-lite"/>
    </source>
</evidence>
<name>A0A8C9F333_PAVCR</name>
<feature type="region of interest" description="Disordered" evidence="1">
    <location>
        <begin position="1"/>
        <end position="62"/>
    </location>
</feature>
<reference evidence="2" key="2">
    <citation type="submission" date="2025-09" db="UniProtKB">
        <authorList>
            <consortium name="Ensembl"/>
        </authorList>
    </citation>
    <scope>IDENTIFICATION</scope>
</reference>
<proteinExistence type="predicted"/>